<comment type="caution">
    <text evidence="1">The sequence shown here is derived from an EMBL/GenBank/DDBJ whole genome shotgun (WGS) entry which is preliminary data.</text>
</comment>
<evidence type="ECO:0000313" key="2">
    <source>
        <dbReference type="Proteomes" id="UP000828941"/>
    </source>
</evidence>
<sequence>MSASESPNLHHSENKRSSSDQLKLFGFPLTLACNDMPFKAMPYDQSQAKRFRCHFCSRVFANSQALGGHQNAHKRERQQARLAQLEYLPYHLPQRFVAHEATGSGGPEIDPSGSPPGSTDAAWLFRSRVLPPPLFSVPEELSPDTFGYYFYNGKPRHQLPLVKKGPVMEELENLDGVDLNLTLASKPYSTSTSTSEDKQCLGWT</sequence>
<dbReference type="Proteomes" id="UP000828941">
    <property type="component" value="Chromosome 6"/>
</dbReference>
<accession>A0ACB9NJN5</accession>
<protein>
    <submittedName>
        <fullName evidence="1">Uncharacterized protein</fullName>
    </submittedName>
</protein>
<proteinExistence type="predicted"/>
<evidence type="ECO:0000313" key="1">
    <source>
        <dbReference type="EMBL" id="KAI4334925.1"/>
    </source>
</evidence>
<dbReference type="EMBL" id="CM039431">
    <property type="protein sequence ID" value="KAI4334925.1"/>
    <property type="molecule type" value="Genomic_DNA"/>
</dbReference>
<organism evidence="1 2">
    <name type="scientific">Bauhinia variegata</name>
    <name type="common">Purple orchid tree</name>
    <name type="synonym">Phanera variegata</name>
    <dbReference type="NCBI Taxonomy" id="167791"/>
    <lineage>
        <taxon>Eukaryota</taxon>
        <taxon>Viridiplantae</taxon>
        <taxon>Streptophyta</taxon>
        <taxon>Embryophyta</taxon>
        <taxon>Tracheophyta</taxon>
        <taxon>Spermatophyta</taxon>
        <taxon>Magnoliopsida</taxon>
        <taxon>eudicotyledons</taxon>
        <taxon>Gunneridae</taxon>
        <taxon>Pentapetalae</taxon>
        <taxon>rosids</taxon>
        <taxon>fabids</taxon>
        <taxon>Fabales</taxon>
        <taxon>Fabaceae</taxon>
        <taxon>Cercidoideae</taxon>
        <taxon>Cercideae</taxon>
        <taxon>Bauhiniinae</taxon>
        <taxon>Bauhinia</taxon>
    </lineage>
</organism>
<name>A0ACB9NJN5_BAUVA</name>
<keyword evidence="2" id="KW-1185">Reference proteome</keyword>
<gene>
    <name evidence="1" type="ORF">L6164_013625</name>
</gene>
<reference evidence="1 2" key="1">
    <citation type="journal article" date="2022" name="DNA Res.">
        <title>Chromosomal-level genome assembly of the orchid tree Bauhinia variegata (Leguminosae; Cercidoideae) supports the allotetraploid origin hypothesis of Bauhinia.</title>
        <authorList>
            <person name="Zhong Y."/>
            <person name="Chen Y."/>
            <person name="Zheng D."/>
            <person name="Pang J."/>
            <person name="Liu Y."/>
            <person name="Luo S."/>
            <person name="Meng S."/>
            <person name="Qian L."/>
            <person name="Wei D."/>
            <person name="Dai S."/>
            <person name="Zhou R."/>
        </authorList>
    </citation>
    <scope>NUCLEOTIDE SEQUENCE [LARGE SCALE GENOMIC DNA]</scope>
    <source>
        <strain evidence="1">BV-YZ2020</strain>
    </source>
</reference>